<evidence type="ECO:0000313" key="4">
    <source>
        <dbReference type="Proteomes" id="UP001403385"/>
    </source>
</evidence>
<protein>
    <submittedName>
        <fullName evidence="3">NAD-dependent epimerase/dehydratase</fullName>
    </submittedName>
</protein>
<evidence type="ECO:0000313" key="3">
    <source>
        <dbReference type="EMBL" id="MEN7548906.1"/>
    </source>
</evidence>
<evidence type="ECO:0000256" key="1">
    <source>
        <dbReference type="ARBA" id="ARBA00007637"/>
    </source>
</evidence>
<gene>
    <name evidence="3" type="ORF">AAG747_13370</name>
</gene>
<dbReference type="EMBL" id="JBDKWZ010000007">
    <property type="protein sequence ID" value="MEN7548906.1"/>
    <property type="molecule type" value="Genomic_DNA"/>
</dbReference>
<dbReference type="AlphaFoldDB" id="A0AAW9SDH1"/>
<dbReference type="RefSeq" id="WP_346821684.1">
    <property type="nucleotide sequence ID" value="NZ_JBDKWZ010000007.1"/>
</dbReference>
<organism evidence="3 4">
    <name type="scientific">Rapidithrix thailandica</name>
    <dbReference type="NCBI Taxonomy" id="413964"/>
    <lineage>
        <taxon>Bacteria</taxon>
        <taxon>Pseudomonadati</taxon>
        <taxon>Bacteroidota</taxon>
        <taxon>Cytophagia</taxon>
        <taxon>Cytophagales</taxon>
        <taxon>Flammeovirgaceae</taxon>
        <taxon>Rapidithrix</taxon>
    </lineage>
</organism>
<sequence>MRVLITGGAGYIGTSLIFELVTNPEISEIIIFDNLSRKNYNLFLAEKYPYKPIRFVKGDVLDSRKLRQVLQGVDIVYHLAAKVTTPFANENPHSFEQVNHWGTAELSYAIEDSDVQTVIYTSSTSVYGPSDTEINETTVPRPKTYYGISKFQGEHMISRLEEQRKAIVLRLGNVYGYNKSMRFDAVINKFMFEAHFLNHITVQGSGVQSRAFINIDKVATVLDKLPHMDVPSGTYNLVERNLSINEIAEHTQEIYPDLQITYIQQELELNSIAVSPESVLNAYDLVKESDFKRELLLFKDSFAFKLYNRH</sequence>
<dbReference type="Pfam" id="PF01370">
    <property type="entry name" value="Epimerase"/>
    <property type="match status" value="1"/>
</dbReference>
<dbReference type="InterPro" id="IPR001509">
    <property type="entry name" value="Epimerase_deHydtase"/>
</dbReference>
<dbReference type="Gene3D" id="3.40.50.720">
    <property type="entry name" value="NAD(P)-binding Rossmann-like Domain"/>
    <property type="match status" value="1"/>
</dbReference>
<keyword evidence="4" id="KW-1185">Reference proteome</keyword>
<comment type="caution">
    <text evidence="3">The sequence shown here is derived from an EMBL/GenBank/DDBJ whole genome shotgun (WGS) entry which is preliminary data.</text>
</comment>
<feature type="domain" description="NAD-dependent epimerase/dehydratase" evidence="2">
    <location>
        <begin position="3"/>
        <end position="228"/>
    </location>
</feature>
<proteinExistence type="inferred from homology"/>
<name>A0AAW9SDH1_9BACT</name>
<dbReference type="InterPro" id="IPR036291">
    <property type="entry name" value="NAD(P)-bd_dom_sf"/>
</dbReference>
<dbReference type="Proteomes" id="UP001403385">
    <property type="component" value="Unassembled WGS sequence"/>
</dbReference>
<evidence type="ECO:0000259" key="2">
    <source>
        <dbReference type="Pfam" id="PF01370"/>
    </source>
</evidence>
<reference evidence="3 4" key="1">
    <citation type="submission" date="2024-04" db="EMBL/GenBank/DDBJ databases">
        <title>Novel genus in family Flammeovirgaceae.</title>
        <authorList>
            <person name="Nguyen T.H."/>
            <person name="Vuong T.Q."/>
            <person name="Le H."/>
            <person name="Kim S.-G."/>
        </authorList>
    </citation>
    <scope>NUCLEOTIDE SEQUENCE [LARGE SCALE GENOMIC DNA]</scope>
    <source>
        <strain evidence="3 4">JCM 23209</strain>
    </source>
</reference>
<dbReference type="PANTHER" id="PTHR43000">
    <property type="entry name" value="DTDP-D-GLUCOSE 4,6-DEHYDRATASE-RELATED"/>
    <property type="match status" value="1"/>
</dbReference>
<dbReference type="CDD" id="cd08946">
    <property type="entry name" value="SDR_e"/>
    <property type="match status" value="1"/>
</dbReference>
<accession>A0AAW9SDH1</accession>
<dbReference type="SUPFAM" id="SSF51735">
    <property type="entry name" value="NAD(P)-binding Rossmann-fold domains"/>
    <property type="match status" value="1"/>
</dbReference>
<comment type="similarity">
    <text evidence="1">Belongs to the NAD(P)-dependent epimerase/dehydratase family.</text>
</comment>